<dbReference type="PRINTS" id="PR00260">
    <property type="entry name" value="CHEMTRNSDUCR"/>
</dbReference>
<dbReference type="SMART" id="SM01358">
    <property type="entry name" value="HBM"/>
    <property type="match status" value="1"/>
</dbReference>
<organism evidence="16 17">
    <name type="scientific">Pseudomonas rhizophila</name>
    <dbReference type="NCBI Taxonomy" id="2045200"/>
    <lineage>
        <taxon>Bacteria</taxon>
        <taxon>Pseudomonadati</taxon>
        <taxon>Pseudomonadota</taxon>
        <taxon>Gammaproteobacteria</taxon>
        <taxon>Pseudomonadales</taxon>
        <taxon>Pseudomonadaceae</taxon>
        <taxon>Pseudomonas</taxon>
    </lineage>
</organism>
<keyword evidence="8 10" id="KW-0807">Transducer</keyword>
<dbReference type="Pfam" id="PF00672">
    <property type="entry name" value="HAMP"/>
    <property type="match status" value="1"/>
</dbReference>
<dbReference type="PANTHER" id="PTHR32089:SF120">
    <property type="entry name" value="METHYL-ACCEPTING CHEMOTAXIS PROTEIN TLPQ"/>
    <property type="match status" value="1"/>
</dbReference>
<keyword evidence="7 12" id="KW-0472">Membrane</keyword>
<dbReference type="SMART" id="SM00304">
    <property type="entry name" value="HAMP"/>
    <property type="match status" value="2"/>
</dbReference>
<feature type="transmembrane region" description="Helical" evidence="12">
    <location>
        <begin position="289"/>
        <end position="309"/>
    </location>
</feature>
<feature type="coiled-coil region" evidence="11">
    <location>
        <begin position="411"/>
        <end position="466"/>
    </location>
</feature>
<keyword evidence="3" id="KW-0488">Methylation</keyword>
<evidence type="ECO:0000256" key="4">
    <source>
        <dbReference type="ARBA" id="ARBA00022500"/>
    </source>
</evidence>
<feature type="domain" description="HBM" evidence="15">
    <location>
        <begin position="41"/>
        <end position="284"/>
    </location>
</feature>
<name>A0ABM6UG12_9PSED</name>
<dbReference type="PROSITE" id="PS50111">
    <property type="entry name" value="CHEMOTAXIS_TRANSDUC_2"/>
    <property type="match status" value="1"/>
</dbReference>
<accession>A0ABM6UG12</accession>
<evidence type="ECO:0000256" key="1">
    <source>
        <dbReference type="ARBA" id="ARBA00004236"/>
    </source>
</evidence>
<evidence type="ECO:0000256" key="10">
    <source>
        <dbReference type="PROSITE-ProRule" id="PRU00284"/>
    </source>
</evidence>
<dbReference type="Proteomes" id="UP000241936">
    <property type="component" value="Chromosome"/>
</dbReference>
<dbReference type="CDD" id="cd06225">
    <property type="entry name" value="HAMP"/>
    <property type="match status" value="1"/>
</dbReference>
<dbReference type="InterPro" id="IPR032255">
    <property type="entry name" value="HBM"/>
</dbReference>
<evidence type="ECO:0000256" key="11">
    <source>
        <dbReference type="SAM" id="Coils"/>
    </source>
</evidence>
<dbReference type="SMART" id="SM00283">
    <property type="entry name" value="MA"/>
    <property type="match status" value="1"/>
</dbReference>
<protein>
    <submittedName>
        <fullName evidence="16">Methyl-accepting chemotaxis protein</fullName>
    </submittedName>
</protein>
<reference evidence="16 17" key="1">
    <citation type="journal article" date="2018" name="Front. Microbiol.">
        <title>Pseudomonas rhizophila S211, a New Plant Growth-Promoting Rhizobacterium with Potential in Pesticide-Bioremediation.</title>
        <authorList>
            <person name="Hassen W."/>
            <person name="Neifar M."/>
            <person name="Cherif H."/>
            <person name="Najjari A."/>
            <person name="Chouchane H."/>
            <person name="Driouich R.C."/>
            <person name="Salah A."/>
            <person name="Naili F."/>
            <person name="Mosbah A."/>
            <person name="Souissi Y."/>
            <person name="Raddadi N."/>
            <person name="Ouzari H.I."/>
            <person name="Fava F."/>
            <person name="Cherif A."/>
        </authorList>
    </citation>
    <scope>NUCLEOTIDE SEQUENCE [LARGE SCALE GENOMIC DNA]</scope>
    <source>
        <strain evidence="16 17">S211</strain>
    </source>
</reference>
<keyword evidence="5 12" id="KW-0812">Transmembrane</keyword>
<gene>
    <name evidence="16" type="ORF">CRX69_15290</name>
</gene>
<dbReference type="InterPro" id="IPR004090">
    <property type="entry name" value="Chemotax_Me-accpt_rcpt"/>
</dbReference>
<evidence type="ECO:0000256" key="5">
    <source>
        <dbReference type="ARBA" id="ARBA00022692"/>
    </source>
</evidence>
<evidence type="ECO:0000256" key="9">
    <source>
        <dbReference type="ARBA" id="ARBA00029447"/>
    </source>
</evidence>
<evidence type="ECO:0000256" key="6">
    <source>
        <dbReference type="ARBA" id="ARBA00022989"/>
    </source>
</evidence>
<evidence type="ECO:0000313" key="17">
    <source>
        <dbReference type="Proteomes" id="UP000241936"/>
    </source>
</evidence>
<comment type="subcellular location">
    <subcellularLocation>
        <location evidence="1">Cell membrane</location>
    </subcellularLocation>
</comment>
<keyword evidence="6 12" id="KW-1133">Transmembrane helix</keyword>
<dbReference type="EMBL" id="CP024081">
    <property type="protein sequence ID" value="AVU76489.1"/>
    <property type="molecule type" value="Genomic_DNA"/>
</dbReference>
<dbReference type="Pfam" id="PF00015">
    <property type="entry name" value="MCPsignal"/>
    <property type="match status" value="1"/>
</dbReference>
<feature type="domain" description="Methyl-accepting transducer" evidence="13">
    <location>
        <begin position="368"/>
        <end position="604"/>
    </location>
</feature>
<keyword evidence="4" id="KW-0145">Chemotaxis</keyword>
<dbReference type="Pfam" id="PF16591">
    <property type="entry name" value="HBM"/>
    <property type="match status" value="1"/>
</dbReference>
<sequence length="640" mass="69169">MNSWIANMSVMLKLALGFAVVLLLTAILAATGWFSLGKMIERTDRMTSITELGNRLDHLRRARLQYQLDRGDEQKGALIQASLEQFVAQQKSLAKELRKPENLKKLALIEQASTQYQVALNTMREAYRNDAAMRKEMGVNAVKGAALIARVIADVEALPASDERRFDLYKLILKAKEDVALVRYEVRGYTGNPNSATEQAATRQLENAFKSIEALNSAFGPTYADTIKQLETALIAYRRSVQDFTASNQAIGKAVQDTTDLGETITRLSDEMYASQLVSRDEDSAQARILQLSCTALAMLLGIFAALIITRQITRPLQDTLAVVDRIAAGDLTQHMIVTRRDELGVLQQGIQRMGSTLRDLIGGIRDGVTQIASAAEELSAVTEQTSAGVNSQKIETDQVATAMHEMSVTVHEVARNAEQARAAASEADAQARIGDQVVAQAIVQIERLASEVGRSVDAMNELEQESGRIGKIMDVIRAVAEQTNLLALNAAIEAARAGDAGRGFAVVADEVRGLAQRTQHSTEEIESLVAGLQSGTRQVSSIMQSSRELTDSSVELACKAGTSLGNITQAVSGIQAMNQQIAAAAVQQSSVAEEISRSVLSVRDVSEQTASASEETAASSIELARLGNQLQQLVSHFKV</sequence>
<dbReference type="InterPro" id="IPR004089">
    <property type="entry name" value="MCPsignal_dom"/>
</dbReference>
<feature type="domain" description="HAMP" evidence="14">
    <location>
        <begin position="311"/>
        <end position="363"/>
    </location>
</feature>
<keyword evidence="11" id="KW-0175">Coiled coil</keyword>
<evidence type="ECO:0000313" key="16">
    <source>
        <dbReference type="EMBL" id="AVU76489.1"/>
    </source>
</evidence>
<evidence type="ECO:0000256" key="7">
    <source>
        <dbReference type="ARBA" id="ARBA00023136"/>
    </source>
</evidence>
<evidence type="ECO:0000259" key="14">
    <source>
        <dbReference type="PROSITE" id="PS50885"/>
    </source>
</evidence>
<keyword evidence="17" id="KW-1185">Reference proteome</keyword>
<evidence type="ECO:0000256" key="3">
    <source>
        <dbReference type="ARBA" id="ARBA00022481"/>
    </source>
</evidence>
<evidence type="ECO:0000256" key="12">
    <source>
        <dbReference type="SAM" id="Phobius"/>
    </source>
</evidence>
<dbReference type="Gene3D" id="1.20.1440.210">
    <property type="match status" value="2"/>
</dbReference>
<dbReference type="PROSITE" id="PS50885">
    <property type="entry name" value="HAMP"/>
    <property type="match status" value="1"/>
</dbReference>
<dbReference type="InterPro" id="IPR003660">
    <property type="entry name" value="HAMP_dom"/>
</dbReference>
<evidence type="ECO:0000259" key="13">
    <source>
        <dbReference type="PROSITE" id="PS50111"/>
    </source>
</evidence>
<evidence type="ECO:0000256" key="8">
    <source>
        <dbReference type="ARBA" id="ARBA00023224"/>
    </source>
</evidence>
<proteinExistence type="inferred from homology"/>
<dbReference type="Gene3D" id="1.10.287.950">
    <property type="entry name" value="Methyl-accepting chemotaxis protein"/>
    <property type="match status" value="1"/>
</dbReference>
<evidence type="ECO:0000256" key="2">
    <source>
        <dbReference type="ARBA" id="ARBA00022475"/>
    </source>
</evidence>
<keyword evidence="2" id="KW-1003">Cell membrane</keyword>
<dbReference type="SUPFAM" id="SSF58104">
    <property type="entry name" value="Methyl-accepting chemotaxis protein (MCP) signaling domain"/>
    <property type="match status" value="1"/>
</dbReference>
<evidence type="ECO:0000259" key="15">
    <source>
        <dbReference type="PROSITE" id="PS51753"/>
    </source>
</evidence>
<comment type="similarity">
    <text evidence="9">Belongs to the methyl-accepting chemotaxis (MCP) protein family.</text>
</comment>
<dbReference type="CDD" id="cd11386">
    <property type="entry name" value="MCP_signal"/>
    <property type="match status" value="1"/>
</dbReference>
<dbReference type="PROSITE" id="PS51753">
    <property type="entry name" value="HBM"/>
    <property type="match status" value="1"/>
</dbReference>
<dbReference type="PANTHER" id="PTHR32089">
    <property type="entry name" value="METHYL-ACCEPTING CHEMOTAXIS PROTEIN MCPB"/>
    <property type="match status" value="1"/>
</dbReference>